<dbReference type="RefSeq" id="WP_117597460.1">
    <property type="nucleotide sequence ID" value="NZ_CABMEZ010000002.1"/>
</dbReference>
<evidence type="ECO:0000313" key="1">
    <source>
        <dbReference type="EMBL" id="RGO34542.1"/>
    </source>
</evidence>
<organism evidence="1 2">
    <name type="scientific">Dorea longicatena</name>
    <dbReference type="NCBI Taxonomy" id="88431"/>
    <lineage>
        <taxon>Bacteria</taxon>
        <taxon>Bacillati</taxon>
        <taxon>Bacillota</taxon>
        <taxon>Clostridia</taxon>
        <taxon>Lachnospirales</taxon>
        <taxon>Lachnospiraceae</taxon>
        <taxon>Dorea</taxon>
    </lineage>
</organism>
<proteinExistence type="predicted"/>
<sequence length="195" mass="23106">MNQRKSLKELNLLDRFLFDEAMEDPENVNLLNEVLIIMITPFDLFGYDLYRYTFQMTCEEVPELKLDDGATRIFLNTHGKHPEFVSPELIELLKYMEHSTERIVKTCESERIQAMHKRICQIKASEKTEVKYMQAWEERLMVKQEGIKEGEKIILRSQISKKLDKKYSAEQIAEMLELDVADVEKIIKELQDKKE</sequence>
<dbReference type="AlphaFoldDB" id="A0A3E5GHZ5"/>
<reference evidence="1 2" key="1">
    <citation type="submission" date="2018-08" db="EMBL/GenBank/DDBJ databases">
        <title>A genome reference for cultivated species of the human gut microbiota.</title>
        <authorList>
            <person name="Zou Y."/>
            <person name="Xue W."/>
            <person name="Luo G."/>
        </authorList>
    </citation>
    <scope>NUCLEOTIDE SEQUENCE [LARGE SCALE GENOMIC DNA]</scope>
    <source>
        <strain evidence="1 2">OM02-16</strain>
    </source>
</reference>
<comment type="caution">
    <text evidence="1">The sequence shown here is derived from an EMBL/GenBank/DDBJ whole genome shotgun (WGS) entry which is preliminary data.</text>
</comment>
<name>A0A3E5GHZ5_9FIRM</name>
<protein>
    <recommendedName>
        <fullName evidence="3">PD-(D/E)XK nuclease family transposase</fullName>
    </recommendedName>
</protein>
<evidence type="ECO:0000313" key="2">
    <source>
        <dbReference type="Proteomes" id="UP000261285"/>
    </source>
</evidence>
<dbReference type="EMBL" id="QSVN01000002">
    <property type="protein sequence ID" value="RGO34542.1"/>
    <property type="molecule type" value="Genomic_DNA"/>
</dbReference>
<gene>
    <name evidence="1" type="ORF">DXB16_03375</name>
</gene>
<accession>A0A3E5GHZ5</accession>
<evidence type="ECO:0008006" key="3">
    <source>
        <dbReference type="Google" id="ProtNLM"/>
    </source>
</evidence>
<dbReference type="Proteomes" id="UP000261285">
    <property type="component" value="Unassembled WGS sequence"/>
</dbReference>